<dbReference type="Proteomes" id="UP000229307">
    <property type="component" value="Unassembled WGS sequence"/>
</dbReference>
<protein>
    <submittedName>
        <fullName evidence="1">Uncharacterized protein</fullName>
    </submittedName>
</protein>
<gene>
    <name evidence="1" type="ORF">COY52_04910</name>
</gene>
<comment type="caution">
    <text evidence="1">The sequence shown here is derived from an EMBL/GenBank/DDBJ whole genome shotgun (WGS) entry which is preliminary data.</text>
</comment>
<dbReference type="Gene3D" id="2.180.10.10">
    <property type="entry name" value="RHS repeat-associated core"/>
    <property type="match status" value="1"/>
</dbReference>
<evidence type="ECO:0000313" key="1">
    <source>
        <dbReference type="EMBL" id="PIZ17234.1"/>
    </source>
</evidence>
<sequence length="359" mass="42143">MDEYGGIKGFSKKGSIYEPPPGVYLNLAQSQGYWIITDKFGTKHYFDNGNHGYSYPYSLYLGRLMKIVDRNNNELVLTWSLVYIKTINGIQKWCIRLDSVKNIHSNQQINFYFNFLEMYNFDYVNGVPDPYYIGVVLNIYGFDDGRKYEYNYEYEGPPASADRAPYLVNTYISQGAIKYYDSQYRYESDISAYGYYKSIQRLIYADDPRRGPGNSRLSYKYDDFGRLAEIQQADGLNTPVLRRFEYRFFEKDGMMLPETHITENFDNAKSYLTIDRYNEKGFHAEIELPNYEKITAVWDEEKLNKTEVNNRGITTEYSYDAKGNIIQEIIHGRNQYNTTKTIKRSFNQTFGGTEWLQNA</sequence>
<accession>A0A2M7SCL8</accession>
<proteinExistence type="predicted"/>
<organism evidence="1 2">
    <name type="scientific">Candidatus Desantisbacteria bacterium CG_4_10_14_0_8_um_filter_48_22</name>
    <dbReference type="NCBI Taxonomy" id="1974543"/>
    <lineage>
        <taxon>Bacteria</taxon>
        <taxon>Candidatus Desantisiibacteriota</taxon>
    </lineage>
</organism>
<reference evidence="2" key="1">
    <citation type="submission" date="2017-09" db="EMBL/GenBank/DDBJ databases">
        <title>Depth-based differentiation of microbial function through sediment-hosted aquifers and enrichment of novel symbionts in the deep terrestrial subsurface.</title>
        <authorList>
            <person name="Probst A.J."/>
            <person name="Ladd B."/>
            <person name="Jarett J.K."/>
            <person name="Geller-Mcgrath D.E."/>
            <person name="Sieber C.M.K."/>
            <person name="Emerson J.B."/>
            <person name="Anantharaman K."/>
            <person name="Thomas B.C."/>
            <person name="Malmstrom R."/>
            <person name="Stieglmeier M."/>
            <person name="Klingl A."/>
            <person name="Woyke T."/>
            <person name="Ryan C.M."/>
            <person name="Banfield J.F."/>
        </authorList>
    </citation>
    <scope>NUCLEOTIDE SEQUENCE [LARGE SCALE GENOMIC DNA]</scope>
</reference>
<dbReference type="AlphaFoldDB" id="A0A2M7SCL8"/>
<name>A0A2M7SCL8_9BACT</name>
<evidence type="ECO:0000313" key="2">
    <source>
        <dbReference type="Proteomes" id="UP000229307"/>
    </source>
</evidence>
<feature type="non-terminal residue" evidence="1">
    <location>
        <position position="359"/>
    </location>
</feature>
<dbReference type="EMBL" id="PFMR01000133">
    <property type="protein sequence ID" value="PIZ17234.1"/>
    <property type="molecule type" value="Genomic_DNA"/>
</dbReference>